<evidence type="ECO:0000256" key="17">
    <source>
        <dbReference type="ARBA" id="ARBA00047433"/>
    </source>
</evidence>
<dbReference type="SUPFAM" id="SSF48208">
    <property type="entry name" value="Six-hairpin glycosidases"/>
    <property type="match status" value="1"/>
</dbReference>
<evidence type="ECO:0000256" key="1">
    <source>
        <dbReference type="ARBA" id="ARBA00004448"/>
    </source>
</evidence>
<keyword evidence="14" id="KW-0594">Phospholipid biosynthesis</keyword>
<feature type="region of interest" description="Disordered" evidence="21">
    <location>
        <begin position="1441"/>
        <end position="1471"/>
    </location>
</feature>
<dbReference type="PROSITE" id="PS50102">
    <property type="entry name" value="RRM"/>
    <property type="match status" value="3"/>
</dbReference>
<dbReference type="GO" id="GO:0003723">
    <property type="term" value="F:RNA binding"/>
    <property type="evidence" value="ECO:0007669"/>
    <property type="project" value="UniProtKB-UniRule"/>
</dbReference>
<dbReference type="InterPro" id="IPR001661">
    <property type="entry name" value="Glyco_hydro_37"/>
</dbReference>
<feature type="coiled-coil region" evidence="20">
    <location>
        <begin position="931"/>
        <end position="958"/>
    </location>
</feature>
<keyword evidence="20" id="KW-0175">Coiled coil</keyword>
<dbReference type="Proteomes" id="UP001175271">
    <property type="component" value="Unassembled WGS sequence"/>
</dbReference>
<dbReference type="EMBL" id="JAUCMV010000003">
    <property type="protein sequence ID" value="KAK0413907.1"/>
    <property type="molecule type" value="Genomic_DNA"/>
</dbReference>
<evidence type="ECO:0000256" key="6">
    <source>
        <dbReference type="ARBA" id="ARBA00022679"/>
    </source>
</evidence>
<evidence type="ECO:0000256" key="5">
    <source>
        <dbReference type="ARBA" id="ARBA00022516"/>
    </source>
</evidence>
<feature type="transmembrane region" description="Helical" evidence="22">
    <location>
        <begin position="1336"/>
        <end position="1356"/>
    </location>
</feature>
<dbReference type="EC" id="3.2.1.28" evidence="19"/>
<gene>
    <name evidence="25" type="ORF">QR680_007052</name>
</gene>
<comment type="catalytic activity">
    <reaction evidence="17">
        <text>a CDP-1,2-diacyl-sn-glycerol + a 1,2-diacyl-sn-glycero-3-phospho-(1'-sn-glycerol) = a cardiolipin + CMP + H(+)</text>
        <dbReference type="Rhea" id="RHEA:32931"/>
        <dbReference type="ChEBI" id="CHEBI:15378"/>
        <dbReference type="ChEBI" id="CHEBI:58332"/>
        <dbReference type="ChEBI" id="CHEBI:60377"/>
        <dbReference type="ChEBI" id="CHEBI:62237"/>
        <dbReference type="ChEBI" id="CHEBI:64716"/>
        <dbReference type="EC" id="2.7.8.41"/>
    </reaction>
</comment>
<evidence type="ECO:0000256" key="8">
    <source>
        <dbReference type="ARBA" id="ARBA00022792"/>
    </source>
</evidence>
<dbReference type="CDD" id="cd00590">
    <property type="entry name" value="RRM_SF"/>
    <property type="match status" value="1"/>
</dbReference>
<keyword evidence="8" id="KW-0999">Mitochondrion inner membrane</keyword>
<organism evidence="25 26">
    <name type="scientific">Steinernema hermaphroditum</name>
    <dbReference type="NCBI Taxonomy" id="289476"/>
    <lineage>
        <taxon>Eukaryota</taxon>
        <taxon>Metazoa</taxon>
        <taxon>Ecdysozoa</taxon>
        <taxon>Nematoda</taxon>
        <taxon>Chromadorea</taxon>
        <taxon>Rhabditida</taxon>
        <taxon>Tylenchina</taxon>
        <taxon>Panagrolaimomorpha</taxon>
        <taxon>Strongyloidoidea</taxon>
        <taxon>Steinernematidae</taxon>
        <taxon>Steinernema</taxon>
    </lineage>
</organism>
<dbReference type="SMART" id="SM00360">
    <property type="entry name" value="RRM"/>
    <property type="match status" value="3"/>
</dbReference>
<comment type="similarity">
    <text evidence="2 19">Belongs to the glycosyl hydrolase 37 family.</text>
</comment>
<name>A0AA39HZU7_9BILA</name>
<feature type="compositionally biased region" description="Polar residues" evidence="21">
    <location>
        <begin position="1462"/>
        <end position="1471"/>
    </location>
</feature>
<keyword evidence="26" id="KW-1185">Reference proteome</keyword>
<evidence type="ECO:0000256" key="3">
    <source>
        <dbReference type="ARBA" id="ARBA00010441"/>
    </source>
</evidence>
<keyword evidence="18" id="KW-0694">RNA-binding</keyword>
<evidence type="ECO:0000256" key="22">
    <source>
        <dbReference type="SAM" id="Phobius"/>
    </source>
</evidence>
<dbReference type="InterPro" id="IPR000462">
    <property type="entry name" value="CDP-OH_P_trans"/>
</dbReference>
<evidence type="ECO:0000313" key="26">
    <source>
        <dbReference type="Proteomes" id="UP001175271"/>
    </source>
</evidence>
<keyword evidence="9 19" id="KW-0378">Hydrolase</keyword>
<keyword evidence="12" id="KW-0496">Mitochondrion</keyword>
<proteinExistence type="inferred from homology"/>
<keyword evidence="7 22" id="KW-0812">Transmembrane</keyword>
<dbReference type="PRINTS" id="PR00744">
    <property type="entry name" value="GLHYDRLASE37"/>
</dbReference>
<evidence type="ECO:0000256" key="16">
    <source>
        <dbReference type="ARBA" id="ARBA00023295"/>
    </source>
</evidence>
<dbReference type="InterPro" id="IPR012341">
    <property type="entry name" value="6hp_glycosidase-like_sf"/>
</dbReference>
<sequence length="1471" mass="166529">MQNALPIIIFLFLPWTVPAVEKGVVHMCDADTSPNWQIFCTGHILEAVNTLGLFNDSKDYVDMSLRASPDKVMKVWNETFQSNPSKQINKAKLQAFLEEYFLPAGSELMDCTPIDWTPNPLKISKILDPVLKQWALKIHGIWKDLCKQIRPQIAQHPDRYSLLDVPYEFIAPGGRFREFYYWDAYWIIKGLIVSEMYNTTQNMIRNLAHMVERFGFVPNGGRVYYLQRSQPPMLIPMVYEYYEATNDKNFLREILPVLEKELDFWHKNRTLDMSIKGRNVTVFRYRTNSNVPRPEAYMSDVNRAQAIPEDARPSLWKNLASTAESGWDFSSRWCADHKNITTIQTTHIIPVDLNAIICGNYDILAHLYGQIGNIIASEYYNKKRLEFKETMEMVFYDNTVGAWFDYNLDSDTQNTNFYLSTVTPLFAGCYDTTDQELSRRLYAYMESVGAFNFTAGIPTGLIRNSGEQWDFPYAWPHLNHMAIEAFRKSGSPEIQNYAFKLAEKWIAGNYEVYEKTGLMWEKYDVDGKVPLADSGGEYTVQVGFGWTNGVILDLLNTYHEQMTIRHNAMSGHDDQLSPRSYPIYVGNLPREAHVHDVESFFRQYGSIKSLQVKSRADKTRYALIEYENEGRREAVFVNFRDARYAASRDGYIYYAKRLTIEVPVCRIYVTGLPKNIGEYALHEIFAKYGSIKRVRVGSMSNSTLSYGVIEYCDPVEAEEAVWTMNKQQLEGSYMEVTLNPPQNPNLSYRQRRTPYRLLVTGLPVEVDQLSLRNYMSRAGEVCYARVTNDGFGFVEFRCAESLDSAVEKLNGSQFPYGEYSFVIHVEREGRSAARDRTSVSRPNFSSAHVPETLLKRTRLPRYSLQFRMILRPWAPCAIRSIAVARLQSIRVLSSRQDKLLRRGQEAFREKRDFLKERSDQIRDHEFVRKGKIAFQEQKDSLKERSEQIRDRLDEAGIRKFGDKVVTIPNGICVMRIALTPVIGALVVNSAYIPACFLFTIAGLSDMLDGYIARNVPGQKSSLGSILDPVADKLLVSTLFVTLTYAQLIPLALTSVVIFRDVCLITGGFYKRYQTVARPITFKRFFDPSVSSMEVTPTLMSKINTVLQLSLVALSLASPVFDFVDHPGMTALCVATGITTVYSGVAPNKIGAEEGDAPRVYANFEVDELPANNVAEAGSPAVPPSAAAFAAGIRRQSTGNAIDLIAGNRRAQNDRRKPWYVWSISPARRAVLLLRTAHYSTAVALSCVFIISTLVAYLVSSVTSEFQCPFAAHWAFNSTTLVETQSGDENTCSIVQYGSIASAMGSAIIAVYMLLIKPTVLLKVQGLGNAAARLVPFLIAISSVYCIFCFVLCFRLFQGVAKFCATEISSKIRNECAALDEIGPITARLKSFNIQWMLISVQLLSWLFTLLWCAACAALIVRFVLHLDFPDALRSVNESLANHDRQSRRHSVGRRPKQHNRTESNATAVITV</sequence>
<feature type="transmembrane region" description="Helical" evidence="22">
    <location>
        <begin position="1402"/>
        <end position="1424"/>
    </location>
</feature>
<evidence type="ECO:0000256" key="19">
    <source>
        <dbReference type="RuleBase" id="RU361180"/>
    </source>
</evidence>
<keyword evidence="16 19" id="KW-0326">Glycosidase</keyword>
<dbReference type="SUPFAM" id="SSF54928">
    <property type="entry name" value="RNA-binding domain, RBD"/>
    <property type="match status" value="2"/>
</dbReference>
<evidence type="ECO:0000256" key="12">
    <source>
        <dbReference type="ARBA" id="ARBA00023128"/>
    </source>
</evidence>
<feature type="domain" description="RRM" evidence="24">
    <location>
        <begin position="665"/>
        <end position="741"/>
    </location>
</feature>
<evidence type="ECO:0000256" key="23">
    <source>
        <dbReference type="SAM" id="SignalP"/>
    </source>
</evidence>
<evidence type="ECO:0000256" key="11">
    <source>
        <dbReference type="ARBA" id="ARBA00023098"/>
    </source>
</evidence>
<keyword evidence="23" id="KW-0732">Signal</keyword>
<evidence type="ECO:0000256" key="14">
    <source>
        <dbReference type="ARBA" id="ARBA00023209"/>
    </source>
</evidence>
<feature type="compositionally biased region" description="Basic residues" evidence="21">
    <location>
        <begin position="1445"/>
        <end position="1458"/>
    </location>
</feature>
<dbReference type="FunFam" id="1.20.120.1760:FF:000005">
    <property type="entry name" value="Cardiolipin synthase 1"/>
    <property type="match status" value="1"/>
</dbReference>
<keyword evidence="5" id="KW-0444">Lipid biosynthesis</keyword>
<reference evidence="25" key="1">
    <citation type="submission" date="2023-06" db="EMBL/GenBank/DDBJ databases">
        <title>Genomic analysis of the entomopathogenic nematode Steinernema hermaphroditum.</title>
        <authorList>
            <person name="Schwarz E.M."/>
            <person name="Heppert J.K."/>
            <person name="Baniya A."/>
            <person name="Schwartz H.T."/>
            <person name="Tan C.-H."/>
            <person name="Antoshechkin I."/>
            <person name="Sternberg P.W."/>
            <person name="Goodrich-Blair H."/>
            <person name="Dillman A.R."/>
        </authorList>
    </citation>
    <scope>NUCLEOTIDE SEQUENCE</scope>
    <source>
        <strain evidence="25">PS9179</strain>
        <tissue evidence="25">Whole animal</tissue>
    </source>
</reference>
<feature type="domain" description="RRM" evidence="24">
    <location>
        <begin position="755"/>
        <end position="828"/>
    </location>
</feature>
<evidence type="ECO:0000256" key="10">
    <source>
        <dbReference type="ARBA" id="ARBA00022989"/>
    </source>
</evidence>
<dbReference type="Pfam" id="PF00076">
    <property type="entry name" value="RRM_1"/>
    <property type="match status" value="3"/>
</dbReference>
<evidence type="ECO:0000256" key="9">
    <source>
        <dbReference type="ARBA" id="ARBA00022801"/>
    </source>
</evidence>
<dbReference type="GO" id="GO:0005743">
    <property type="term" value="C:mitochondrial inner membrane"/>
    <property type="evidence" value="ECO:0007669"/>
    <property type="project" value="UniProtKB-SubCell"/>
</dbReference>
<evidence type="ECO:0000256" key="20">
    <source>
        <dbReference type="SAM" id="Coils"/>
    </source>
</evidence>
<dbReference type="GO" id="GO:0005993">
    <property type="term" value="P:trehalose catabolic process"/>
    <property type="evidence" value="ECO:0007669"/>
    <property type="project" value="TreeGrafter"/>
</dbReference>
<dbReference type="GO" id="GO:0004555">
    <property type="term" value="F:alpha,alpha-trehalase activity"/>
    <property type="evidence" value="ECO:0007669"/>
    <property type="project" value="UniProtKB-EC"/>
</dbReference>
<evidence type="ECO:0000313" key="25">
    <source>
        <dbReference type="EMBL" id="KAK0413907.1"/>
    </source>
</evidence>
<dbReference type="Pfam" id="PF01204">
    <property type="entry name" value="Trehalase"/>
    <property type="match status" value="1"/>
</dbReference>
<dbReference type="InterPro" id="IPR012677">
    <property type="entry name" value="Nucleotide-bd_a/b_plait_sf"/>
</dbReference>
<dbReference type="Gene3D" id="1.20.120.1760">
    <property type="match status" value="1"/>
</dbReference>
<evidence type="ECO:0000256" key="7">
    <source>
        <dbReference type="ARBA" id="ARBA00022692"/>
    </source>
</evidence>
<keyword evidence="6" id="KW-0808">Transferase</keyword>
<dbReference type="GO" id="GO:0008654">
    <property type="term" value="P:phospholipid biosynthetic process"/>
    <property type="evidence" value="ECO:0007669"/>
    <property type="project" value="UniProtKB-KW"/>
</dbReference>
<evidence type="ECO:0000256" key="4">
    <source>
        <dbReference type="ARBA" id="ARBA00019905"/>
    </source>
</evidence>
<feature type="signal peptide" evidence="23">
    <location>
        <begin position="1"/>
        <end position="19"/>
    </location>
</feature>
<dbReference type="PANTHER" id="PTHR23403">
    <property type="entry name" value="TREHALASE"/>
    <property type="match status" value="1"/>
</dbReference>
<dbReference type="Pfam" id="PF01066">
    <property type="entry name" value="CDP-OH_P_transf"/>
    <property type="match status" value="1"/>
</dbReference>
<feature type="domain" description="RRM" evidence="24">
    <location>
        <begin position="581"/>
        <end position="657"/>
    </location>
</feature>
<dbReference type="GO" id="GO:0043337">
    <property type="term" value="F:cardiolipin synthase (CMP-forming)"/>
    <property type="evidence" value="ECO:0007669"/>
    <property type="project" value="UniProtKB-EC"/>
</dbReference>
<evidence type="ECO:0000256" key="15">
    <source>
        <dbReference type="ARBA" id="ARBA00023264"/>
    </source>
</evidence>
<comment type="caution">
    <text evidence="25">The sequence shown here is derived from an EMBL/GenBank/DDBJ whole genome shotgun (WGS) entry which is preliminary data.</text>
</comment>
<evidence type="ECO:0000256" key="21">
    <source>
        <dbReference type="SAM" id="MobiDB-lite"/>
    </source>
</evidence>
<accession>A0AA39HZU7</accession>
<keyword evidence="15" id="KW-1208">Phospholipid metabolism</keyword>
<dbReference type="PANTHER" id="PTHR23403:SF5">
    <property type="entry name" value="TREHALASE"/>
    <property type="match status" value="1"/>
</dbReference>
<dbReference type="InterPro" id="IPR018232">
    <property type="entry name" value="Glyco_hydro_37_CS"/>
</dbReference>
<feature type="chain" id="PRO_5041224574" description="Trehalase" evidence="23">
    <location>
        <begin position="20"/>
        <end position="1471"/>
    </location>
</feature>
<feature type="transmembrane region" description="Helical" evidence="22">
    <location>
        <begin position="1236"/>
        <end position="1258"/>
    </location>
</feature>
<dbReference type="InterPro" id="IPR008928">
    <property type="entry name" value="6-hairpin_glycosidase_sf"/>
</dbReference>
<evidence type="ECO:0000259" key="24">
    <source>
        <dbReference type="PROSITE" id="PS50102"/>
    </source>
</evidence>
<dbReference type="PROSITE" id="PS00927">
    <property type="entry name" value="TREHALASE_1"/>
    <property type="match status" value="1"/>
</dbReference>
<dbReference type="InterPro" id="IPR035979">
    <property type="entry name" value="RBD_domain_sf"/>
</dbReference>
<keyword evidence="11" id="KW-0443">Lipid metabolism</keyword>
<protein>
    <recommendedName>
        <fullName evidence="4 19">Trehalase</fullName>
        <ecNumber evidence="19">3.2.1.28</ecNumber>
    </recommendedName>
    <alternativeName>
        <fullName evidence="19">Alpha-trehalose glucohydrolase</fullName>
    </alternativeName>
</protein>
<evidence type="ECO:0000256" key="13">
    <source>
        <dbReference type="ARBA" id="ARBA00023136"/>
    </source>
</evidence>
<comment type="subcellular location">
    <subcellularLocation>
        <location evidence="1">Mitochondrion inner membrane</location>
        <topology evidence="1">Multi-pass membrane protein</topology>
    </subcellularLocation>
</comment>
<dbReference type="InterPro" id="IPR000504">
    <property type="entry name" value="RRM_dom"/>
</dbReference>
<comment type="similarity">
    <text evidence="3">Belongs to the CDP-alcohol phosphatidyltransferase class-I family.</text>
</comment>
<keyword evidence="13 22" id="KW-0472">Membrane</keyword>
<keyword evidence="10 22" id="KW-1133">Transmembrane helix</keyword>
<feature type="transmembrane region" description="Helical" evidence="22">
    <location>
        <begin position="1293"/>
        <end position="1315"/>
    </location>
</feature>
<evidence type="ECO:0000256" key="18">
    <source>
        <dbReference type="PROSITE-ProRule" id="PRU00176"/>
    </source>
</evidence>
<dbReference type="Gene3D" id="3.30.70.330">
    <property type="match status" value="3"/>
</dbReference>
<dbReference type="Gene3D" id="1.50.10.10">
    <property type="match status" value="1"/>
</dbReference>
<evidence type="ECO:0000256" key="2">
    <source>
        <dbReference type="ARBA" id="ARBA00005615"/>
    </source>
</evidence>
<comment type="catalytic activity">
    <reaction evidence="19">
        <text>alpha,alpha-trehalose + H2O = alpha-D-glucose + beta-D-glucose</text>
        <dbReference type="Rhea" id="RHEA:32675"/>
        <dbReference type="ChEBI" id="CHEBI:15377"/>
        <dbReference type="ChEBI" id="CHEBI:15903"/>
        <dbReference type="ChEBI" id="CHEBI:16551"/>
        <dbReference type="ChEBI" id="CHEBI:17925"/>
        <dbReference type="EC" id="3.2.1.28"/>
    </reaction>
</comment>
<dbReference type="InterPro" id="IPR043130">
    <property type="entry name" value="CDP-OH_PTrfase_TM_dom"/>
</dbReference>